<evidence type="ECO:0000259" key="1">
    <source>
        <dbReference type="Pfam" id="PF22289"/>
    </source>
</evidence>
<dbReference type="AlphaFoldDB" id="A0A7C8KSQ1"/>
<reference evidence="2 3" key="1">
    <citation type="submission" date="2019-10" db="EMBL/GenBank/DDBJ databases">
        <title>Gracilibacillus sp. nov. isolated from rice seeds.</title>
        <authorList>
            <person name="He S."/>
        </authorList>
    </citation>
    <scope>NUCLEOTIDE SEQUENCE [LARGE SCALE GENOMIC DNA]</scope>
    <source>
        <strain evidence="2 3">TD8</strain>
    </source>
</reference>
<feature type="domain" description="Dimethylamine monooxygenase subunit DmmA-like C-terminal" evidence="1">
    <location>
        <begin position="126"/>
        <end position="167"/>
    </location>
</feature>
<protein>
    <recommendedName>
        <fullName evidence="1">Dimethylamine monooxygenase subunit DmmA-like C-terminal domain-containing protein</fullName>
    </recommendedName>
</protein>
<keyword evidence="3" id="KW-1185">Reference proteome</keyword>
<evidence type="ECO:0000313" key="3">
    <source>
        <dbReference type="Proteomes" id="UP000480246"/>
    </source>
</evidence>
<dbReference type="OrthoDB" id="2867625at2"/>
<gene>
    <name evidence="2" type="ORF">F9U64_09460</name>
</gene>
<accession>A0A7C8KSQ1</accession>
<sequence>MPTMAQTADHKIELPAYANKIMLILDERGMKELSFSELDKTAAIIEVYLLMEANTTIPNDEVSYDKLEVIRSLVIPDLLFDQRIGTYVILGCEAGMANSLKKQAEQAGFSDQEIRVLSVGEVEAKLFCVKCYHYNSINSQDTVLCKHCQTKLDVSTHFSRVRDAYLGYVAI</sequence>
<dbReference type="Proteomes" id="UP000480246">
    <property type="component" value="Unassembled WGS sequence"/>
</dbReference>
<comment type="caution">
    <text evidence="2">The sequence shown here is derived from an EMBL/GenBank/DDBJ whole genome shotgun (WGS) entry which is preliminary data.</text>
</comment>
<dbReference type="Pfam" id="PF22289">
    <property type="entry name" value="DmmA-like_C"/>
    <property type="match status" value="1"/>
</dbReference>
<proteinExistence type="predicted"/>
<dbReference type="NCBIfam" id="NF041259">
    <property type="entry name" value="mono_DmmA_fam"/>
    <property type="match status" value="1"/>
</dbReference>
<dbReference type="InterPro" id="IPR048037">
    <property type="entry name" value="DmmA-like_C"/>
</dbReference>
<dbReference type="EMBL" id="WEID01000046">
    <property type="protein sequence ID" value="KAB8137456.1"/>
    <property type="molecule type" value="Genomic_DNA"/>
</dbReference>
<organism evidence="2 3">
    <name type="scientific">Gracilibacillus oryzae</name>
    <dbReference type="NCBI Taxonomy" id="1672701"/>
    <lineage>
        <taxon>Bacteria</taxon>
        <taxon>Bacillati</taxon>
        <taxon>Bacillota</taxon>
        <taxon>Bacilli</taxon>
        <taxon>Bacillales</taxon>
        <taxon>Bacillaceae</taxon>
        <taxon>Gracilibacillus</taxon>
    </lineage>
</organism>
<evidence type="ECO:0000313" key="2">
    <source>
        <dbReference type="EMBL" id="KAB8137456.1"/>
    </source>
</evidence>
<name>A0A7C8KSQ1_9BACI</name>
<dbReference type="RefSeq" id="WP_153402782.1">
    <property type="nucleotide sequence ID" value="NZ_ML762429.1"/>
</dbReference>